<dbReference type="PANTHER" id="PTHR22550">
    <property type="entry name" value="SPORE GERMINATION PROTEIN"/>
    <property type="match status" value="1"/>
</dbReference>
<dbReference type="Pfam" id="PF03323">
    <property type="entry name" value="GerA"/>
    <property type="match status" value="1"/>
</dbReference>
<organism evidence="3 4">
    <name type="scientific">Cohnella rhizosphaerae</name>
    <dbReference type="NCBI Taxonomy" id="1457232"/>
    <lineage>
        <taxon>Bacteria</taxon>
        <taxon>Bacillati</taxon>
        <taxon>Bacillota</taxon>
        <taxon>Bacilli</taxon>
        <taxon>Bacillales</taxon>
        <taxon>Paenibacillaceae</taxon>
        <taxon>Cohnella</taxon>
    </lineage>
</organism>
<comment type="similarity">
    <text evidence="1">Belongs to the GerABKA family.</text>
</comment>
<evidence type="ECO:0000313" key="3">
    <source>
        <dbReference type="EMBL" id="MDG0811085.1"/>
    </source>
</evidence>
<comment type="caution">
    <text evidence="3">The sequence shown here is derived from an EMBL/GenBank/DDBJ whole genome shotgun (WGS) entry which is preliminary data.</text>
</comment>
<proteinExistence type="inferred from homology"/>
<dbReference type="GO" id="GO:0009847">
    <property type="term" value="P:spore germination"/>
    <property type="evidence" value="ECO:0007669"/>
    <property type="project" value="InterPro"/>
</dbReference>
<keyword evidence="4" id="KW-1185">Reference proteome</keyword>
<dbReference type="PANTHER" id="PTHR22550:SF16">
    <property type="entry name" value="SPORE GERMINATION PROTEIN"/>
    <property type="match status" value="1"/>
</dbReference>
<sequence length="130" mass="14863">MSIAYLEDVANPDILQELEDRIGRLDVDLIINTGELAELIEDNPYSPFPQLMITERPDAAVSQIAQGRFAVLVDRSPTVLIGPSSFVTFFQNIDDYSTRWSIATFIRMLRFLAFFYLDQLAGVLYRHLVF</sequence>
<dbReference type="InterPro" id="IPR050768">
    <property type="entry name" value="UPF0353/GerABKA_families"/>
</dbReference>
<dbReference type="InterPro" id="IPR004995">
    <property type="entry name" value="Spore_Ger"/>
</dbReference>
<reference evidence="3" key="1">
    <citation type="submission" date="2022-10" db="EMBL/GenBank/DDBJ databases">
        <title>Comparative genomic analysis of Cohnella hashimotonis sp. nov., isolated from the International Space Station.</title>
        <authorList>
            <person name="Simpson A."/>
            <person name="Venkateswaran K."/>
        </authorList>
    </citation>
    <scope>NUCLEOTIDE SEQUENCE</scope>
    <source>
        <strain evidence="3">DSM 28161</strain>
    </source>
</reference>
<evidence type="ECO:0000313" key="4">
    <source>
        <dbReference type="Proteomes" id="UP001153404"/>
    </source>
</evidence>
<dbReference type="AlphaFoldDB" id="A0A9X4KUJ4"/>
<protein>
    <submittedName>
        <fullName evidence="3">Spore germination protein</fullName>
    </submittedName>
</protein>
<dbReference type="EMBL" id="JAPDIA010000007">
    <property type="protein sequence ID" value="MDG0811085.1"/>
    <property type="molecule type" value="Genomic_DNA"/>
</dbReference>
<gene>
    <name evidence="3" type="ORF">OMP40_18235</name>
</gene>
<dbReference type="Proteomes" id="UP001153404">
    <property type="component" value="Unassembled WGS sequence"/>
</dbReference>
<name>A0A9X4KUJ4_9BACL</name>
<accession>A0A9X4KUJ4</accession>
<dbReference type="GO" id="GO:0016020">
    <property type="term" value="C:membrane"/>
    <property type="evidence" value="ECO:0007669"/>
    <property type="project" value="InterPro"/>
</dbReference>
<evidence type="ECO:0000256" key="1">
    <source>
        <dbReference type="ARBA" id="ARBA00005278"/>
    </source>
</evidence>
<evidence type="ECO:0000256" key="2">
    <source>
        <dbReference type="ARBA" id="ARBA00023136"/>
    </source>
</evidence>
<keyword evidence="2" id="KW-0472">Membrane</keyword>